<protein>
    <submittedName>
        <fullName evidence="3">Secreted protein</fullName>
    </submittedName>
</protein>
<evidence type="ECO:0000256" key="1">
    <source>
        <dbReference type="SAM" id="MobiDB-lite"/>
    </source>
</evidence>
<name>A0A7E4ZZM3_PANRE</name>
<dbReference type="Proteomes" id="UP000492821">
    <property type="component" value="Unassembled WGS sequence"/>
</dbReference>
<feature type="region of interest" description="Disordered" evidence="1">
    <location>
        <begin position="71"/>
        <end position="90"/>
    </location>
</feature>
<proteinExistence type="predicted"/>
<evidence type="ECO:0000313" key="3">
    <source>
        <dbReference type="WBParaSite" id="Pan_g5623.t1"/>
    </source>
</evidence>
<dbReference type="WBParaSite" id="Pan_g5623.t1">
    <property type="protein sequence ID" value="Pan_g5623.t1"/>
    <property type="gene ID" value="Pan_g5623"/>
</dbReference>
<feature type="compositionally biased region" description="Polar residues" evidence="1">
    <location>
        <begin position="74"/>
        <end position="90"/>
    </location>
</feature>
<organism evidence="2 3">
    <name type="scientific">Panagrellus redivivus</name>
    <name type="common">Microworm</name>
    <dbReference type="NCBI Taxonomy" id="6233"/>
    <lineage>
        <taxon>Eukaryota</taxon>
        <taxon>Metazoa</taxon>
        <taxon>Ecdysozoa</taxon>
        <taxon>Nematoda</taxon>
        <taxon>Chromadorea</taxon>
        <taxon>Rhabditida</taxon>
        <taxon>Tylenchina</taxon>
        <taxon>Panagrolaimomorpha</taxon>
        <taxon>Panagrolaimoidea</taxon>
        <taxon>Panagrolaimidae</taxon>
        <taxon>Panagrellus</taxon>
    </lineage>
</organism>
<reference evidence="2" key="1">
    <citation type="journal article" date="2013" name="Genetics">
        <title>The draft genome and transcriptome of Panagrellus redivivus are shaped by the harsh demands of a free-living lifestyle.</title>
        <authorList>
            <person name="Srinivasan J."/>
            <person name="Dillman A.R."/>
            <person name="Macchietto M.G."/>
            <person name="Heikkinen L."/>
            <person name="Lakso M."/>
            <person name="Fracchia K.M."/>
            <person name="Antoshechkin I."/>
            <person name="Mortazavi A."/>
            <person name="Wong G."/>
            <person name="Sternberg P.W."/>
        </authorList>
    </citation>
    <scope>NUCLEOTIDE SEQUENCE [LARGE SCALE GENOMIC DNA]</scope>
    <source>
        <strain evidence="2">MT8872</strain>
    </source>
</reference>
<dbReference type="AlphaFoldDB" id="A0A7E4ZZM3"/>
<reference evidence="3" key="2">
    <citation type="submission" date="2020-10" db="UniProtKB">
        <authorList>
            <consortium name="WormBaseParasite"/>
        </authorList>
    </citation>
    <scope>IDENTIFICATION</scope>
</reference>
<keyword evidence="2" id="KW-1185">Reference proteome</keyword>
<sequence length="90" mass="10024">MSFAWTTRKLYFSKFLWVVANWMLTTRGWPTLTSRITLRLRQGDRFAETLAEKLLEIEELKASVAAESGGGAVTSRSINTHFPGIGSTTG</sequence>
<accession>A0A7E4ZZM3</accession>
<evidence type="ECO:0000313" key="2">
    <source>
        <dbReference type="Proteomes" id="UP000492821"/>
    </source>
</evidence>